<comment type="caution">
    <text evidence="14">The sequence shown here is derived from an EMBL/GenBank/DDBJ whole genome shotgun (WGS) entry which is preliminary data.</text>
</comment>
<feature type="transmembrane region" description="Helical" evidence="11">
    <location>
        <begin position="1367"/>
        <end position="1400"/>
    </location>
</feature>
<dbReference type="PROSITE" id="PS50262">
    <property type="entry name" value="G_PROTEIN_RECEP_F1_2"/>
    <property type="match status" value="1"/>
</dbReference>
<feature type="chain" id="PRO_5042202399" description="G-protein coupled receptors family 1 profile domain-containing protein" evidence="12">
    <location>
        <begin position="25"/>
        <end position="1450"/>
    </location>
</feature>
<dbReference type="InterPro" id="IPR017452">
    <property type="entry name" value="GPCR_Rhodpsn_7TM"/>
</dbReference>
<feature type="compositionally biased region" description="Basic and acidic residues" evidence="10">
    <location>
        <begin position="459"/>
        <end position="470"/>
    </location>
</feature>
<feature type="compositionally biased region" description="Basic and acidic residues" evidence="10">
    <location>
        <begin position="365"/>
        <end position="411"/>
    </location>
</feature>
<evidence type="ECO:0000313" key="14">
    <source>
        <dbReference type="EMBL" id="KAK3860850.1"/>
    </source>
</evidence>
<feature type="compositionally biased region" description="Polar residues" evidence="10">
    <location>
        <begin position="412"/>
        <end position="423"/>
    </location>
</feature>
<accession>A0AAE1ESS2</accession>
<dbReference type="Gene3D" id="1.20.1070.10">
    <property type="entry name" value="Rhodopsin 7-helix transmembrane proteins"/>
    <property type="match status" value="1"/>
</dbReference>
<feature type="compositionally biased region" description="Polar residues" evidence="10">
    <location>
        <begin position="609"/>
        <end position="618"/>
    </location>
</feature>
<feature type="region of interest" description="Disordered" evidence="10">
    <location>
        <begin position="355"/>
        <end position="724"/>
    </location>
</feature>
<dbReference type="GO" id="GO:0004930">
    <property type="term" value="F:G protein-coupled receptor activity"/>
    <property type="evidence" value="ECO:0007669"/>
    <property type="project" value="UniProtKB-KW"/>
</dbReference>
<keyword evidence="8" id="KW-0675">Receptor</keyword>
<evidence type="ECO:0000256" key="7">
    <source>
        <dbReference type="ARBA" id="ARBA00023136"/>
    </source>
</evidence>
<feature type="transmembrane region" description="Helical" evidence="11">
    <location>
        <begin position="1191"/>
        <end position="1212"/>
    </location>
</feature>
<feature type="compositionally biased region" description="Polar residues" evidence="10">
    <location>
        <begin position="440"/>
        <end position="456"/>
    </location>
</feature>
<dbReference type="PANTHER" id="PTHR24248">
    <property type="entry name" value="ADRENERGIC RECEPTOR-RELATED G-PROTEIN COUPLED RECEPTOR"/>
    <property type="match status" value="1"/>
</dbReference>
<evidence type="ECO:0000259" key="13">
    <source>
        <dbReference type="PROSITE" id="PS50262"/>
    </source>
</evidence>
<sequence length="1450" mass="159004">MSGVLLVWTILVGLVVVITTVVNCAPSATPNPLLFASLASGPTLIDSKISQVGKSWSEASVPNRSQSASNKPERIISEGSTPTDGISDRNKSEGSISEASVLEAGPPEFSPLVVSSTHPSPVEGSPLEAGFLESSLSEVSSLEANPFLLPSTTDSSTHNIVSHGGTSLLWALVLAASANKTFPHSHYEDNFGQNSNLSRDPNIRGSPTPATPPATKTLLENTVDISTTKFPQTLPSQNTKSVPGDKLTTLQSVTSTETLYEIIASPSLPSYPTTLLQDAGGEGTLDKGSTSTLLLPARATTTTSLYAITTTLGHNLTTHYYSLPTPTDLPTSQYELPQQVSTTDGTGTLEVPLVSYQSVSPTKEIGQDTQEHMQSNKETERHHNNEKSASHHESKESETRHGNQESEDNRRGSPSHSQTSRPASTKAEPDRDENKEEINSGISGKNSTGSKHTVNGSGPEKDRNGTETKRSPAPTTGNGTHTKGTAPQTQEPATKPQNTGPKTQDPGPQTKGNGIKLQENGTKSKYSWTNSQEPGSQTQGLDSKQGLELQSQALGIKTKGKKPFIKGYGTEPQGPGDKAQGNELESSTQGYKDEMQGHEPEFQGFGSEAQGSESTTQRSKSEFQRFGSQTPESEFKSEGPKFITEQPNTDLNETESSINTPRPDTNSHESNPEESGSEREDTQSNPEGFAPIKPEKHESEKKTSNPISEDDSRIKGTSTNTEYDTTTVITDSELTIGLPEVEVKVKDKTKLQHSHLETTKVDMTADEAEENVRHHSKTSSNLVQLKAQHLDEEMKPELQTGKREPEVSYNNSETDPQGDPKQKHDSEPEPKDKLNPKSEAESEPEPENVPELEPPANKIQLKNVNTLRPELELEPVGEPEPEPENIPVPESNPEPQSKTDQELHTTPEPELQSEPKPVNQQSETEPMPQGEPEPWPAKDPGPEPQTRPEDTHNESKPDTLLLDQNTAIIHQGTKHNPGGDTEEDTQGQETKHEHTTPQHTSQVVEVVDESESGTIKLNGNVGVQEDNEGADTIQSTDSKVTESTDIPEDNKSQSSDSIYVTGDSEVLITFQNVSKQPTIISNCSNNTSVTPDGNGCNEGEQQQTNPHGGIQWSFSRALLFIFQLVIMVETVLGNLMVILAVKMEKKLQTPFNYFIVNLAFTDMNVGLSVMSFFMVYNLYDYFPFSSFFCDYWIWSDYTMTFESVMTLAAISVDRLWSVTWSLHYRNHNSGQKSAMIIVATWCIVALVWLPPFIYDRVVNSYSDGDCFWDPVLNKKLVLYAGLLGYYTPLFVMLGAYARILWVVRKRASSIRDAGRRTSNQGDPPSDTGGGEGGGGREKRTSTTNTTAAVLVAKDDKQEAKLKREMKAVYTLLNIVVIFLICWVPFYILFVSVCLFQLSAWFPTLFPSWYVTFSYWMAYINSALNPVLYPISSLEFRHAYKKVLKSAIGRR</sequence>
<feature type="compositionally biased region" description="Basic and acidic residues" evidence="10">
    <location>
        <begin position="591"/>
        <end position="601"/>
    </location>
</feature>
<feature type="region of interest" description="Disordered" evidence="10">
    <location>
        <begin position="56"/>
        <end position="128"/>
    </location>
</feature>
<dbReference type="GO" id="GO:0005886">
    <property type="term" value="C:plasma membrane"/>
    <property type="evidence" value="ECO:0007669"/>
    <property type="project" value="UniProtKB-SubCell"/>
</dbReference>
<evidence type="ECO:0000256" key="10">
    <source>
        <dbReference type="SAM" id="MobiDB-lite"/>
    </source>
</evidence>
<feature type="compositionally biased region" description="Basic and acidic residues" evidence="10">
    <location>
        <begin position="818"/>
        <end position="840"/>
    </location>
</feature>
<keyword evidence="15" id="KW-1185">Reference proteome</keyword>
<evidence type="ECO:0000256" key="1">
    <source>
        <dbReference type="ARBA" id="ARBA00004651"/>
    </source>
</evidence>
<feature type="compositionally biased region" description="Polar residues" evidence="10">
    <location>
        <begin position="645"/>
        <end position="664"/>
    </location>
</feature>
<keyword evidence="9" id="KW-0807">Transducer</keyword>
<keyword evidence="5 11" id="KW-1133">Transmembrane helix</keyword>
<comment type="subcellular location">
    <subcellularLocation>
        <location evidence="1">Cell membrane</location>
        <topology evidence="1">Multi-pass membrane protein</topology>
    </subcellularLocation>
</comment>
<feature type="compositionally biased region" description="Basic and acidic residues" evidence="10">
    <location>
        <begin position="665"/>
        <end position="682"/>
    </location>
</feature>
<dbReference type="SUPFAM" id="SSF81321">
    <property type="entry name" value="Family A G protein-coupled receptor-like"/>
    <property type="match status" value="1"/>
</dbReference>
<feature type="compositionally biased region" description="Basic and acidic residues" evidence="10">
    <location>
        <begin position="427"/>
        <end position="438"/>
    </location>
</feature>
<gene>
    <name evidence="14" type="ORF">Pcinc_033122</name>
</gene>
<feature type="compositionally biased region" description="Pro residues" evidence="10">
    <location>
        <begin position="929"/>
        <end position="945"/>
    </location>
</feature>
<feature type="compositionally biased region" description="Polar residues" evidence="10">
    <location>
        <begin position="715"/>
        <end position="724"/>
    </location>
</feature>
<name>A0AAE1ESS2_PETCI</name>
<reference evidence="14" key="1">
    <citation type="submission" date="2023-10" db="EMBL/GenBank/DDBJ databases">
        <title>Genome assemblies of two species of porcelain crab, Petrolisthes cinctipes and Petrolisthes manimaculis (Anomura: Porcellanidae).</title>
        <authorList>
            <person name="Angst P."/>
        </authorList>
    </citation>
    <scope>NUCLEOTIDE SEQUENCE</scope>
    <source>
        <strain evidence="14">PB745_01</strain>
        <tissue evidence="14">Gill</tissue>
    </source>
</reference>
<feature type="region of interest" description="Disordered" evidence="10">
    <location>
        <begin position="1313"/>
        <end position="1344"/>
    </location>
</feature>
<feature type="compositionally biased region" description="Basic and acidic residues" evidence="10">
    <location>
        <begin position="897"/>
        <end position="907"/>
    </location>
</feature>
<feature type="transmembrane region" description="Helical" evidence="11">
    <location>
        <begin position="1233"/>
        <end position="1254"/>
    </location>
</feature>
<feature type="compositionally biased region" description="Acidic residues" evidence="10">
    <location>
        <begin position="841"/>
        <end position="850"/>
    </location>
</feature>
<keyword evidence="7 11" id="KW-0472">Membrane</keyword>
<dbReference type="EMBL" id="JAWQEG010004619">
    <property type="protein sequence ID" value="KAK3860850.1"/>
    <property type="molecule type" value="Genomic_DNA"/>
</dbReference>
<evidence type="ECO:0000313" key="15">
    <source>
        <dbReference type="Proteomes" id="UP001286313"/>
    </source>
</evidence>
<evidence type="ECO:0000256" key="9">
    <source>
        <dbReference type="ARBA" id="ARBA00023224"/>
    </source>
</evidence>
<feature type="compositionally biased region" description="Basic and acidic residues" evidence="10">
    <location>
        <begin position="748"/>
        <end position="760"/>
    </location>
</feature>
<dbReference type="PRINTS" id="PR00237">
    <property type="entry name" value="GPCRRHODOPSN"/>
</dbReference>
<feature type="transmembrane region" description="Helical" evidence="11">
    <location>
        <begin position="1412"/>
        <end position="1431"/>
    </location>
</feature>
<feature type="region of interest" description="Disordered" evidence="10">
    <location>
        <begin position="748"/>
        <end position="1057"/>
    </location>
</feature>
<evidence type="ECO:0000256" key="8">
    <source>
        <dbReference type="ARBA" id="ARBA00023170"/>
    </source>
</evidence>
<evidence type="ECO:0000256" key="12">
    <source>
        <dbReference type="SAM" id="SignalP"/>
    </source>
</evidence>
<keyword evidence="3" id="KW-1003">Cell membrane</keyword>
<evidence type="ECO:0000256" key="4">
    <source>
        <dbReference type="ARBA" id="ARBA00022692"/>
    </source>
</evidence>
<comment type="similarity">
    <text evidence="2">Belongs to the G-protein coupled receptor 1 family.</text>
</comment>
<feature type="compositionally biased region" description="Polar residues" evidence="10">
    <location>
        <begin position="56"/>
        <end position="70"/>
    </location>
</feature>
<dbReference type="Proteomes" id="UP001286313">
    <property type="component" value="Unassembled WGS sequence"/>
</dbReference>
<feature type="compositionally biased region" description="Basic and acidic residues" evidence="10">
    <location>
        <begin position="946"/>
        <end position="957"/>
    </location>
</feature>
<proteinExistence type="inferred from homology"/>
<organism evidence="14 15">
    <name type="scientific">Petrolisthes cinctipes</name>
    <name type="common">Flat porcelain crab</name>
    <dbReference type="NCBI Taxonomy" id="88211"/>
    <lineage>
        <taxon>Eukaryota</taxon>
        <taxon>Metazoa</taxon>
        <taxon>Ecdysozoa</taxon>
        <taxon>Arthropoda</taxon>
        <taxon>Crustacea</taxon>
        <taxon>Multicrustacea</taxon>
        <taxon>Malacostraca</taxon>
        <taxon>Eumalacostraca</taxon>
        <taxon>Eucarida</taxon>
        <taxon>Decapoda</taxon>
        <taxon>Pleocyemata</taxon>
        <taxon>Anomura</taxon>
        <taxon>Galatheoidea</taxon>
        <taxon>Porcellanidae</taxon>
        <taxon>Petrolisthes</taxon>
    </lineage>
</organism>
<feature type="domain" description="G-protein coupled receptors family 1 profile" evidence="13">
    <location>
        <begin position="1133"/>
        <end position="1428"/>
    </location>
</feature>
<feature type="compositionally biased region" description="Acidic residues" evidence="10">
    <location>
        <begin position="872"/>
        <end position="883"/>
    </location>
</feature>
<evidence type="ECO:0000256" key="3">
    <source>
        <dbReference type="ARBA" id="ARBA00022475"/>
    </source>
</evidence>
<feature type="compositionally biased region" description="Basic and acidic residues" evidence="10">
    <location>
        <begin position="788"/>
        <end position="806"/>
    </location>
</feature>
<evidence type="ECO:0000256" key="5">
    <source>
        <dbReference type="ARBA" id="ARBA00022989"/>
    </source>
</evidence>
<evidence type="ECO:0000256" key="2">
    <source>
        <dbReference type="ARBA" id="ARBA00010663"/>
    </source>
</evidence>
<dbReference type="SMART" id="SM01381">
    <property type="entry name" value="7TM_GPCR_Srsx"/>
    <property type="match status" value="1"/>
</dbReference>
<evidence type="ECO:0000256" key="6">
    <source>
        <dbReference type="ARBA" id="ARBA00023040"/>
    </source>
</evidence>
<feature type="transmembrane region" description="Helical" evidence="11">
    <location>
        <begin position="1153"/>
        <end position="1179"/>
    </location>
</feature>
<feature type="compositionally biased region" description="Polar residues" evidence="10">
    <location>
        <begin position="473"/>
        <end position="512"/>
    </location>
</feature>
<keyword evidence="6" id="KW-0297">G-protein coupled receptor</keyword>
<feature type="compositionally biased region" description="Polar residues" evidence="10">
    <location>
        <begin position="519"/>
        <end position="553"/>
    </location>
</feature>
<feature type="compositionally biased region" description="Polar residues" evidence="10">
    <location>
        <begin position="1032"/>
        <end position="1044"/>
    </location>
</feature>
<keyword evidence="12" id="KW-0732">Signal</keyword>
<feature type="region of interest" description="Disordered" evidence="10">
    <location>
        <begin position="186"/>
        <end position="215"/>
    </location>
</feature>
<dbReference type="InterPro" id="IPR000276">
    <property type="entry name" value="GPCR_Rhodpsn"/>
</dbReference>
<feature type="signal peptide" evidence="12">
    <location>
        <begin position="1"/>
        <end position="24"/>
    </location>
</feature>
<protein>
    <recommendedName>
        <fullName evidence="13">G-protein coupled receptors family 1 profile domain-containing protein</fullName>
    </recommendedName>
</protein>
<keyword evidence="4 11" id="KW-0812">Transmembrane</keyword>
<feature type="transmembrane region" description="Helical" evidence="11">
    <location>
        <begin position="1117"/>
        <end position="1141"/>
    </location>
</feature>
<dbReference type="Pfam" id="PF00001">
    <property type="entry name" value="7tm_1"/>
    <property type="match status" value="1"/>
</dbReference>
<evidence type="ECO:0000256" key="11">
    <source>
        <dbReference type="SAM" id="Phobius"/>
    </source>
</evidence>
<dbReference type="CDD" id="cd14967">
    <property type="entry name" value="7tmA_amine_R-like"/>
    <property type="match status" value="1"/>
</dbReference>
<feature type="compositionally biased region" description="Basic and acidic residues" evidence="10">
    <location>
        <begin position="693"/>
        <end position="703"/>
    </location>
</feature>
<feature type="transmembrane region" description="Helical" evidence="11">
    <location>
        <begin position="1277"/>
        <end position="1301"/>
    </location>
</feature>